<dbReference type="GO" id="GO:0000976">
    <property type="term" value="F:transcription cis-regulatory region binding"/>
    <property type="evidence" value="ECO:0007669"/>
    <property type="project" value="TreeGrafter"/>
</dbReference>
<dbReference type="Pfam" id="PF00172">
    <property type="entry name" value="Zn_clus"/>
    <property type="match status" value="1"/>
</dbReference>
<dbReference type="GO" id="GO:0005634">
    <property type="term" value="C:nucleus"/>
    <property type="evidence" value="ECO:0007669"/>
    <property type="project" value="TreeGrafter"/>
</dbReference>
<dbReference type="InterPro" id="IPR001138">
    <property type="entry name" value="Zn2Cys6_DnaBD"/>
</dbReference>
<evidence type="ECO:0000256" key="1">
    <source>
        <dbReference type="ARBA" id="ARBA00023242"/>
    </source>
</evidence>
<protein>
    <recommendedName>
        <fullName evidence="2">Zn(2)-C6 fungal-type domain-containing protein</fullName>
    </recommendedName>
</protein>
<dbReference type="GO" id="GO:0045944">
    <property type="term" value="P:positive regulation of transcription by RNA polymerase II"/>
    <property type="evidence" value="ECO:0007669"/>
    <property type="project" value="TreeGrafter"/>
</dbReference>
<dbReference type="CDD" id="cd00067">
    <property type="entry name" value="GAL4"/>
    <property type="match status" value="1"/>
</dbReference>
<dbReference type="PROSITE" id="PS00463">
    <property type="entry name" value="ZN2_CY6_FUNGAL_1"/>
    <property type="match status" value="1"/>
</dbReference>
<accession>A0A9P9GWK4</accession>
<proteinExistence type="predicted"/>
<dbReference type="GO" id="GO:0008270">
    <property type="term" value="F:zinc ion binding"/>
    <property type="evidence" value="ECO:0007669"/>
    <property type="project" value="InterPro"/>
</dbReference>
<evidence type="ECO:0000313" key="3">
    <source>
        <dbReference type="EMBL" id="KAH7246919.1"/>
    </source>
</evidence>
<name>A0A9P9GWK4_FUSSL</name>
<dbReference type="InterPro" id="IPR036864">
    <property type="entry name" value="Zn2-C6_fun-type_DNA-bd_sf"/>
</dbReference>
<dbReference type="Proteomes" id="UP000736672">
    <property type="component" value="Unassembled WGS sequence"/>
</dbReference>
<evidence type="ECO:0000313" key="4">
    <source>
        <dbReference type="Proteomes" id="UP000736672"/>
    </source>
</evidence>
<feature type="domain" description="Zn(2)-C6 fungal-type" evidence="2">
    <location>
        <begin position="7"/>
        <end position="36"/>
    </location>
</feature>
<dbReference type="AlphaFoldDB" id="A0A9P9GWK4"/>
<reference evidence="3" key="1">
    <citation type="journal article" date="2021" name="Nat. Commun.">
        <title>Genetic determinants of endophytism in the Arabidopsis root mycobiome.</title>
        <authorList>
            <person name="Mesny F."/>
            <person name="Miyauchi S."/>
            <person name="Thiergart T."/>
            <person name="Pickel B."/>
            <person name="Atanasova L."/>
            <person name="Karlsson M."/>
            <person name="Huettel B."/>
            <person name="Barry K.W."/>
            <person name="Haridas S."/>
            <person name="Chen C."/>
            <person name="Bauer D."/>
            <person name="Andreopoulos W."/>
            <person name="Pangilinan J."/>
            <person name="LaButti K."/>
            <person name="Riley R."/>
            <person name="Lipzen A."/>
            <person name="Clum A."/>
            <person name="Drula E."/>
            <person name="Henrissat B."/>
            <person name="Kohler A."/>
            <person name="Grigoriev I.V."/>
            <person name="Martin F.M."/>
            <person name="Hacquard S."/>
        </authorList>
    </citation>
    <scope>NUCLEOTIDE SEQUENCE</scope>
    <source>
        <strain evidence="3">FSSC 5 MPI-SDFR-AT-0091</strain>
    </source>
</reference>
<dbReference type="OrthoDB" id="3251668at2759"/>
<organism evidence="3 4">
    <name type="scientific">Fusarium solani</name>
    <name type="common">Filamentous fungus</name>
    <dbReference type="NCBI Taxonomy" id="169388"/>
    <lineage>
        <taxon>Eukaryota</taxon>
        <taxon>Fungi</taxon>
        <taxon>Dikarya</taxon>
        <taxon>Ascomycota</taxon>
        <taxon>Pezizomycotina</taxon>
        <taxon>Sordariomycetes</taxon>
        <taxon>Hypocreomycetidae</taxon>
        <taxon>Hypocreales</taxon>
        <taxon>Nectriaceae</taxon>
        <taxon>Fusarium</taxon>
        <taxon>Fusarium solani species complex</taxon>
    </lineage>
</organism>
<keyword evidence="4" id="KW-1185">Reference proteome</keyword>
<sequence length="437" mass="49490">MSRSRGGCLNCRQRRRKCDQQRPSCAACNRRHVQCSGYSTEYCWINHAAVPNGPRYAGSTAVITFTAPPPTYDSRITQPLFRNFLHSGLRLFYKTQPNTWIQPFLVDMSLESQSIPTMGAALQSLISNGDESIPITTMECLDIALKTFRIEIVSRGALLSPGTICAGLLQAQPYTPYLRMMADVYQLNNPTMTLVPSPEKNPALQHALEYMAVVDLPGLVLGRICPSLGLWRHFRQAQDGWEGGRRMGVETFTGVHSGLLDIYGDMVHEEISVSIARLWEWSPDETRNPIQRHFWDAWRFAGIVDARRRVRCQRGPGSWTAEDEKVNIPENDIVLERLMAAIQTVYAHSQLPQNQDLLMINGLLFPLVTASLEVSYLKRYPESKRTLDDVRQSFEQGRTFPLSKVMFQLLDEAWEDGSDCFDMDHAARCRGVELAVM</sequence>
<dbReference type="PANTHER" id="PTHR37534:SF49">
    <property type="entry name" value="LYSINE BIOSYNTHESIS REGULATORY PROTEIN LYS14"/>
    <property type="match status" value="1"/>
</dbReference>
<keyword evidence="1" id="KW-0539">Nucleus</keyword>
<comment type="caution">
    <text evidence="3">The sequence shown here is derived from an EMBL/GenBank/DDBJ whole genome shotgun (WGS) entry which is preliminary data.</text>
</comment>
<dbReference type="PROSITE" id="PS50048">
    <property type="entry name" value="ZN2_CY6_FUNGAL_2"/>
    <property type="match status" value="1"/>
</dbReference>
<dbReference type="EMBL" id="JAGTJS010000016">
    <property type="protein sequence ID" value="KAH7246919.1"/>
    <property type="molecule type" value="Genomic_DNA"/>
</dbReference>
<gene>
    <name evidence="3" type="ORF">B0J15DRAFT_514879</name>
</gene>
<dbReference type="SMART" id="SM00066">
    <property type="entry name" value="GAL4"/>
    <property type="match status" value="1"/>
</dbReference>
<dbReference type="PANTHER" id="PTHR37534">
    <property type="entry name" value="TRANSCRIPTIONAL ACTIVATOR PROTEIN UGA3"/>
    <property type="match status" value="1"/>
</dbReference>
<dbReference type="SUPFAM" id="SSF57701">
    <property type="entry name" value="Zn2/Cys6 DNA-binding domain"/>
    <property type="match status" value="1"/>
</dbReference>
<evidence type="ECO:0000259" key="2">
    <source>
        <dbReference type="PROSITE" id="PS50048"/>
    </source>
</evidence>
<dbReference type="Gene3D" id="4.10.240.10">
    <property type="entry name" value="Zn(2)-C6 fungal-type DNA-binding domain"/>
    <property type="match status" value="1"/>
</dbReference>
<dbReference type="GO" id="GO:0000981">
    <property type="term" value="F:DNA-binding transcription factor activity, RNA polymerase II-specific"/>
    <property type="evidence" value="ECO:0007669"/>
    <property type="project" value="InterPro"/>
</dbReference>